<keyword evidence="5" id="KW-1185">Reference proteome</keyword>
<organism evidence="4 5">
    <name type="scientific">Skeletonema marinoi</name>
    <dbReference type="NCBI Taxonomy" id="267567"/>
    <lineage>
        <taxon>Eukaryota</taxon>
        <taxon>Sar</taxon>
        <taxon>Stramenopiles</taxon>
        <taxon>Ochrophyta</taxon>
        <taxon>Bacillariophyta</taxon>
        <taxon>Coscinodiscophyceae</taxon>
        <taxon>Thalassiosirophycidae</taxon>
        <taxon>Thalassiosirales</taxon>
        <taxon>Skeletonemataceae</taxon>
        <taxon>Skeletonema</taxon>
        <taxon>Skeletonema marinoi-dohrnii complex</taxon>
    </lineage>
</organism>
<dbReference type="PROSITE" id="PS50088">
    <property type="entry name" value="ANK_REPEAT"/>
    <property type="match status" value="2"/>
</dbReference>
<reference evidence="4" key="1">
    <citation type="submission" date="2023-06" db="EMBL/GenBank/DDBJ databases">
        <title>Survivors Of The Sea: Transcriptome response of Skeletonema marinoi to long-term dormancy.</title>
        <authorList>
            <person name="Pinder M.I.M."/>
            <person name="Kourtchenko O."/>
            <person name="Robertson E.K."/>
            <person name="Larsson T."/>
            <person name="Maumus F."/>
            <person name="Osuna-Cruz C.M."/>
            <person name="Vancaester E."/>
            <person name="Stenow R."/>
            <person name="Vandepoele K."/>
            <person name="Ploug H."/>
            <person name="Bruchert V."/>
            <person name="Godhe A."/>
            <person name="Topel M."/>
        </authorList>
    </citation>
    <scope>NUCLEOTIDE SEQUENCE</scope>
    <source>
        <strain evidence="4">R05AC</strain>
    </source>
</reference>
<keyword evidence="2 3" id="KW-0040">ANK repeat</keyword>
<dbReference type="InterPro" id="IPR002110">
    <property type="entry name" value="Ankyrin_rpt"/>
</dbReference>
<feature type="repeat" description="ANK" evidence="3">
    <location>
        <begin position="315"/>
        <end position="347"/>
    </location>
</feature>
<accession>A0AAD8YBZ9</accession>
<sequence>MQQLNIGQNATIQSNPSSLPELRAYCQSESISLDRLRSIFMKIFFLYYLGHPLDCTTYDYDILLVDICENEHVTYEIVQCAIEHVPGAASVVTTRGFTPLHFVCMNKNVTQDIVRCVLEGNPHAVLTQDERGCTPLFNLCSNRRVDETAAVESLALLLETCPESAQCCTHHGFLPIHYAVRRRSPDFCCMLIQKFPESIQHEVEGVPELYFVMFSSYVKDSVALAVLKMLLEDHPRMVRYVRWDGQSLLQYAASKHLPRAVEVCRLLIRAFPELVLELDESDSQPLHIACLYGNLPVVKCILELRPDAISGESSIGSYPIHVAVSKAAVEVVKFLLTFDLSVAAQEVNGSYPLIYACFETKASNLSSGLEVIKLLYNAYPEAIVSDEALFRLLIDNSRFVDAVRDFINEQLRYAAQASNLQLVRTQDGNGRLPLHHALEEDAPLGTIKLLVQADPATIQTPDSDGSLPSHIACEHHECPDVIKYLLDLYTRTRSLLVADNRGNTPLHCACVGGRYDVIEMLLTWYPNPAVCERNVDGDLPIQLLLDCDDQESADYSSCIFLLLKASPEMWMSNEDFVLALTS</sequence>
<dbReference type="PANTHER" id="PTHR24198">
    <property type="entry name" value="ANKYRIN REPEAT AND PROTEIN KINASE DOMAIN-CONTAINING PROTEIN"/>
    <property type="match status" value="1"/>
</dbReference>
<evidence type="ECO:0000256" key="3">
    <source>
        <dbReference type="PROSITE-ProRule" id="PRU00023"/>
    </source>
</evidence>
<dbReference type="Gene3D" id="1.25.40.20">
    <property type="entry name" value="Ankyrin repeat-containing domain"/>
    <property type="match status" value="3"/>
</dbReference>
<comment type="caution">
    <text evidence="4">The sequence shown here is derived from an EMBL/GenBank/DDBJ whole genome shotgun (WGS) entry which is preliminary data.</text>
</comment>
<dbReference type="SUPFAM" id="SSF48403">
    <property type="entry name" value="Ankyrin repeat"/>
    <property type="match status" value="3"/>
</dbReference>
<dbReference type="InterPro" id="IPR036770">
    <property type="entry name" value="Ankyrin_rpt-contain_sf"/>
</dbReference>
<evidence type="ECO:0000313" key="5">
    <source>
        <dbReference type="Proteomes" id="UP001224775"/>
    </source>
</evidence>
<dbReference type="Pfam" id="PF12796">
    <property type="entry name" value="Ank_2"/>
    <property type="match status" value="2"/>
</dbReference>
<dbReference type="PROSITE" id="PS50297">
    <property type="entry name" value="ANK_REP_REGION"/>
    <property type="match status" value="1"/>
</dbReference>
<evidence type="ECO:0000313" key="4">
    <source>
        <dbReference type="EMBL" id="KAK1743013.1"/>
    </source>
</evidence>
<dbReference type="AlphaFoldDB" id="A0AAD8YBZ9"/>
<evidence type="ECO:0000256" key="1">
    <source>
        <dbReference type="ARBA" id="ARBA00022737"/>
    </source>
</evidence>
<protein>
    <submittedName>
        <fullName evidence="4">Ankyrin repeat domain-containing protein</fullName>
    </submittedName>
</protein>
<name>A0AAD8YBZ9_9STRA</name>
<dbReference type="EMBL" id="JATAAI010000010">
    <property type="protein sequence ID" value="KAK1743013.1"/>
    <property type="molecule type" value="Genomic_DNA"/>
</dbReference>
<proteinExistence type="predicted"/>
<dbReference type="Proteomes" id="UP001224775">
    <property type="component" value="Unassembled WGS sequence"/>
</dbReference>
<feature type="repeat" description="ANK" evidence="3">
    <location>
        <begin position="501"/>
        <end position="522"/>
    </location>
</feature>
<keyword evidence="1" id="KW-0677">Repeat</keyword>
<gene>
    <name evidence="4" type="ORF">QTG54_006610</name>
</gene>
<dbReference type="SMART" id="SM00248">
    <property type="entry name" value="ANK"/>
    <property type="match status" value="10"/>
</dbReference>
<dbReference type="PANTHER" id="PTHR24198:SF165">
    <property type="entry name" value="ANKYRIN REPEAT-CONTAINING PROTEIN-RELATED"/>
    <property type="match status" value="1"/>
</dbReference>
<evidence type="ECO:0000256" key="2">
    <source>
        <dbReference type="ARBA" id="ARBA00023043"/>
    </source>
</evidence>